<feature type="region of interest" description="Disordered" evidence="1">
    <location>
        <begin position="1"/>
        <end position="71"/>
    </location>
</feature>
<feature type="compositionally biased region" description="Polar residues" evidence="1">
    <location>
        <begin position="16"/>
        <end position="26"/>
    </location>
</feature>
<evidence type="ECO:0000256" key="1">
    <source>
        <dbReference type="SAM" id="MobiDB-lite"/>
    </source>
</evidence>
<keyword evidence="3" id="KW-1185">Reference proteome</keyword>
<sequence>MPNHHRQSQLPEDHNVGTNHCQTISPQKDPARRRRAYPARPRRAYPVRQRRADRAAPSKLQRRTAPAPSKSSFRLASVVDQKLSLMLDFLHNNSYGSRAGLVVDFPIDAEKKVQGESWPGFWQAKCGIK</sequence>
<name>A0AAV2CEY6_9ROSI</name>
<evidence type="ECO:0000313" key="3">
    <source>
        <dbReference type="Proteomes" id="UP001497516"/>
    </source>
</evidence>
<dbReference type="AlphaFoldDB" id="A0AAV2CEY6"/>
<accession>A0AAV2CEY6</accession>
<dbReference type="EMBL" id="OZ034813">
    <property type="protein sequence ID" value="CAL1354320.1"/>
    <property type="molecule type" value="Genomic_DNA"/>
</dbReference>
<proteinExistence type="predicted"/>
<dbReference type="Proteomes" id="UP001497516">
    <property type="component" value="Chromosome 1"/>
</dbReference>
<gene>
    <name evidence="2" type="ORF">LTRI10_LOCUS2143</name>
</gene>
<protein>
    <submittedName>
        <fullName evidence="2">Uncharacterized protein</fullName>
    </submittedName>
</protein>
<feature type="compositionally biased region" description="Basic residues" evidence="1">
    <location>
        <begin position="31"/>
        <end position="49"/>
    </location>
</feature>
<organism evidence="2 3">
    <name type="scientific">Linum trigynum</name>
    <dbReference type="NCBI Taxonomy" id="586398"/>
    <lineage>
        <taxon>Eukaryota</taxon>
        <taxon>Viridiplantae</taxon>
        <taxon>Streptophyta</taxon>
        <taxon>Embryophyta</taxon>
        <taxon>Tracheophyta</taxon>
        <taxon>Spermatophyta</taxon>
        <taxon>Magnoliopsida</taxon>
        <taxon>eudicotyledons</taxon>
        <taxon>Gunneridae</taxon>
        <taxon>Pentapetalae</taxon>
        <taxon>rosids</taxon>
        <taxon>fabids</taxon>
        <taxon>Malpighiales</taxon>
        <taxon>Linaceae</taxon>
        <taxon>Linum</taxon>
    </lineage>
</organism>
<reference evidence="2 3" key="1">
    <citation type="submission" date="2024-04" db="EMBL/GenBank/DDBJ databases">
        <authorList>
            <person name="Fracassetti M."/>
        </authorList>
    </citation>
    <scope>NUCLEOTIDE SEQUENCE [LARGE SCALE GENOMIC DNA]</scope>
</reference>
<evidence type="ECO:0000313" key="2">
    <source>
        <dbReference type="EMBL" id="CAL1354320.1"/>
    </source>
</evidence>